<proteinExistence type="predicted"/>
<evidence type="ECO:0000313" key="5">
    <source>
        <dbReference type="Proteomes" id="UP000317933"/>
    </source>
</evidence>
<gene>
    <name evidence="4" type="ORF">EAH78_31520</name>
</gene>
<evidence type="ECO:0000259" key="3">
    <source>
        <dbReference type="Pfam" id="PF01551"/>
    </source>
</evidence>
<dbReference type="PANTHER" id="PTHR21666:SF289">
    <property type="entry name" value="L-ALA--D-GLU ENDOPEPTIDASE"/>
    <property type="match status" value="1"/>
</dbReference>
<keyword evidence="2" id="KW-1133">Transmembrane helix</keyword>
<dbReference type="InterPro" id="IPR011055">
    <property type="entry name" value="Dup_hybrid_motif"/>
</dbReference>
<feature type="domain" description="M23ase beta-sheet core" evidence="3">
    <location>
        <begin position="157"/>
        <end position="253"/>
    </location>
</feature>
<keyword evidence="1" id="KW-0732">Signal</keyword>
<name>A0A502GXI0_9PSED</name>
<dbReference type="AlphaFoldDB" id="A0A502GXI0"/>
<keyword evidence="2" id="KW-0472">Membrane</keyword>
<protein>
    <recommendedName>
        <fullName evidence="3">M23ase beta-sheet core domain-containing protein</fullName>
    </recommendedName>
</protein>
<dbReference type="RefSeq" id="WP_140672173.1">
    <property type="nucleotide sequence ID" value="NZ_RCZE01000025.1"/>
</dbReference>
<dbReference type="PANTHER" id="PTHR21666">
    <property type="entry name" value="PEPTIDASE-RELATED"/>
    <property type="match status" value="1"/>
</dbReference>
<evidence type="ECO:0000256" key="2">
    <source>
        <dbReference type="SAM" id="Phobius"/>
    </source>
</evidence>
<dbReference type="EMBL" id="RCZE01000025">
    <property type="protein sequence ID" value="TPG65716.1"/>
    <property type="molecule type" value="Genomic_DNA"/>
</dbReference>
<dbReference type="Proteomes" id="UP000317933">
    <property type="component" value="Unassembled WGS sequence"/>
</dbReference>
<reference evidence="4 5" key="1">
    <citation type="journal article" date="2019" name="Environ. Microbiol.">
        <title>Species interactions and distinct microbial communities in high Arctic permafrost affected cryosols are associated with the CH4 and CO2 gas fluxes.</title>
        <authorList>
            <person name="Altshuler I."/>
            <person name="Hamel J."/>
            <person name="Turney S."/>
            <person name="Magnuson E."/>
            <person name="Levesque R."/>
            <person name="Greer C."/>
            <person name="Whyte L.G."/>
        </authorList>
    </citation>
    <scope>NUCLEOTIDE SEQUENCE [LARGE SCALE GENOMIC DNA]</scope>
    <source>
        <strain evidence="4 5">E3</strain>
    </source>
</reference>
<dbReference type="InterPro" id="IPR050570">
    <property type="entry name" value="Cell_wall_metabolism_enzyme"/>
</dbReference>
<evidence type="ECO:0000313" key="4">
    <source>
        <dbReference type="EMBL" id="TPG65716.1"/>
    </source>
</evidence>
<accession>A0A502GXI0</accession>
<evidence type="ECO:0000256" key="1">
    <source>
        <dbReference type="ARBA" id="ARBA00022729"/>
    </source>
</evidence>
<keyword evidence="2" id="KW-0812">Transmembrane</keyword>
<dbReference type="SUPFAM" id="SSF51261">
    <property type="entry name" value="Duplicated hybrid motif"/>
    <property type="match status" value="1"/>
</dbReference>
<dbReference type="Pfam" id="PF01551">
    <property type="entry name" value="Peptidase_M23"/>
    <property type="match status" value="1"/>
</dbReference>
<dbReference type="GO" id="GO:0004222">
    <property type="term" value="F:metalloendopeptidase activity"/>
    <property type="evidence" value="ECO:0007669"/>
    <property type="project" value="TreeGrafter"/>
</dbReference>
<comment type="caution">
    <text evidence="4">The sequence shown here is derived from an EMBL/GenBank/DDBJ whole genome shotgun (WGS) entry which is preliminary data.</text>
</comment>
<dbReference type="FunFam" id="2.70.70.10:FF:000006">
    <property type="entry name" value="M23 family peptidase"/>
    <property type="match status" value="1"/>
</dbReference>
<sequence>MNYFILIFTVAGGLSAPTQFKMNGVARLVVAFMLGVTLILSTSNVSASDPFRLSGMYDRGFGEDEFDSQSLLRDFNGQEDELWRVESRLRDSGWKPREITLVKPEKPLPPMHLHEAEARERKYFLNFVPNGSPFKELRSVSSGFGGRIHPIQKKYRLHNGVDFGVSSGTPIHATANGIVIVATNAGSSGYGKYVVVRHGLGFSSLYAHLSEINVKPGEYISKGESLGRSGNTGKSTGPHLHYEVKYFGQALNPISFLTWSHENYVSIFSAEKAVPWSALRKQYAPLPQVAGLPFFPTDKH</sequence>
<dbReference type="InterPro" id="IPR016047">
    <property type="entry name" value="M23ase_b-sheet_dom"/>
</dbReference>
<organism evidence="4 5">
    <name type="scientific">Pseudomonas arsenicoxydans</name>
    <dbReference type="NCBI Taxonomy" id="702115"/>
    <lineage>
        <taxon>Bacteria</taxon>
        <taxon>Pseudomonadati</taxon>
        <taxon>Pseudomonadota</taxon>
        <taxon>Gammaproteobacteria</taxon>
        <taxon>Pseudomonadales</taxon>
        <taxon>Pseudomonadaceae</taxon>
        <taxon>Pseudomonas</taxon>
    </lineage>
</organism>
<dbReference type="Gene3D" id="2.70.70.10">
    <property type="entry name" value="Glucose Permease (Domain IIA)"/>
    <property type="match status" value="1"/>
</dbReference>
<dbReference type="CDD" id="cd12797">
    <property type="entry name" value="M23_peptidase"/>
    <property type="match status" value="1"/>
</dbReference>
<feature type="transmembrane region" description="Helical" evidence="2">
    <location>
        <begin position="25"/>
        <end position="47"/>
    </location>
</feature>